<dbReference type="Proteomes" id="UP001175227">
    <property type="component" value="Unassembled WGS sequence"/>
</dbReference>
<dbReference type="Gene3D" id="3.30.710.10">
    <property type="entry name" value="Potassium Channel Kv1.1, Chain A"/>
    <property type="match status" value="1"/>
</dbReference>
<dbReference type="SUPFAM" id="SSF54695">
    <property type="entry name" value="POZ domain"/>
    <property type="match status" value="1"/>
</dbReference>
<evidence type="ECO:0000313" key="3">
    <source>
        <dbReference type="EMBL" id="KAK0486331.1"/>
    </source>
</evidence>
<dbReference type="Pfam" id="PF00651">
    <property type="entry name" value="BTB"/>
    <property type="match status" value="1"/>
</dbReference>
<proteinExistence type="predicted"/>
<protein>
    <recommendedName>
        <fullName evidence="2">BTB domain-containing protein</fullName>
    </recommendedName>
</protein>
<feature type="region of interest" description="Disordered" evidence="1">
    <location>
        <begin position="214"/>
        <end position="240"/>
    </location>
</feature>
<reference evidence="3" key="1">
    <citation type="submission" date="2023-06" db="EMBL/GenBank/DDBJ databases">
        <authorList>
            <consortium name="Lawrence Berkeley National Laboratory"/>
            <person name="Ahrendt S."/>
            <person name="Sahu N."/>
            <person name="Indic B."/>
            <person name="Wong-Bajracharya J."/>
            <person name="Merenyi Z."/>
            <person name="Ke H.-M."/>
            <person name="Monk M."/>
            <person name="Kocsube S."/>
            <person name="Drula E."/>
            <person name="Lipzen A."/>
            <person name="Balint B."/>
            <person name="Henrissat B."/>
            <person name="Andreopoulos B."/>
            <person name="Martin F.M."/>
            <person name="Harder C.B."/>
            <person name="Rigling D."/>
            <person name="Ford K.L."/>
            <person name="Foster G.D."/>
            <person name="Pangilinan J."/>
            <person name="Papanicolaou A."/>
            <person name="Barry K."/>
            <person name="LaButti K."/>
            <person name="Viragh M."/>
            <person name="Koriabine M."/>
            <person name="Yan M."/>
            <person name="Riley R."/>
            <person name="Champramary S."/>
            <person name="Plett K.L."/>
            <person name="Tsai I.J."/>
            <person name="Slot J."/>
            <person name="Sipos G."/>
            <person name="Plett J."/>
            <person name="Nagy L.G."/>
            <person name="Grigoriev I.V."/>
        </authorList>
    </citation>
    <scope>NUCLEOTIDE SEQUENCE</scope>
    <source>
        <strain evidence="3">ICMP 16352</strain>
    </source>
</reference>
<evidence type="ECO:0000256" key="1">
    <source>
        <dbReference type="SAM" id="MobiDB-lite"/>
    </source>
</evidence>
<dbReference type="EMBL" id="JAUEPR010000004">
    <property type="protein sequence ID" value="KAK0486331.1"/>
    <property type="molecule type" value="Genomic_DNA"/>
</dbReference>
<keyword evidence="4" id="KW-1185">Reference proteome</keyword>
<comment type="caution">
    <text evidence="3">The sequence shown here is derived from an EMBL/GenBank/DDBJ whole genome shotgun (WGS) entry which is preliminary data.</text>
</comment>
<sequence>MNETNSLKQSAPIHDELFYWENIVFLVENTLFKAPRYHFENFSEVFKTMFTLPHRDGVGVDGSSDEYPLVLQDITAQEFRSLLNVMLHLELPLLTNEAWLDVLKLSNMWRLVNIRNIAIRELSNRDDMSFVDNIVWGRCYKVAAWVIKGYSGLIDRGEVVSLEEAVRIGIQATLNIWRSQSLFGRYSGRSYRPGGSSNAVLDVFEEEIREVRREQAEYGPEELVPTRPSSPGKPSDPQWF</sequence>
<organism evidence="3 4">
    <name type="scientific">Armillaria novae-zelandiae</name>
    <dbReference type="NCBI Taxonomy" id="153914"/>
    <lineage>
        <taxon>Eukaryota</taxon>
        <taxon>Fungi</taxon>
        <taxon>Dikarya</taxon>
        <taxon>Basidiomycota</taxon>
        <taxon>Agaricomycotina</taxon>
        <taxon>Agaricomycetes</taxon>
        <taxon>Agaricomycetidae</taxon>
        <taxon>Agaricales</taxon>
        <taxon>Marasmiineae</taxon>
        <taxon>Physalacriaceae</taxon>
        <taxon>Armillaria</taxon>
    </lineage>
</organism>
<dbReference type="AlphaFoldDB" id="A0AA39PLB6"/>
<dbReference type="PROSITE" id="PS50097">
    <property type="entry name" value="BTB"/>
    <property type="match status" value="1"/>
</dbReference>
<evidence type="ECO:0000313" key="4">
    <source>
        <dbReference type="Proteomes" id="UP001175227"/>
    </source>
</evidence>
<feature type="domain" description="BTB" evidence="2">
    <location>
        <begin position="21"/>
        <end position="95"/>
    </location>
</feature>
<accession>A0AA39PLB6</accession>
<dbReference type="InterPro" id="IPR000210">
    <property type="entry name" value="BTB/POZ_dom"/>
</dbReference>
<dbReference type="InterPro" id="IPR011333">
    <property type="entry name" value="SKP1/BTB/POZ_sf"/>
</dbReference>
<dbReference type="SMART" id="SM00225">
    <property type="entry name" value="BTB"/>
    <property type="match status" value="1"/>
</dbReference>
<name>A0AA39PLB6_9AGAR</name>
<evidence type="ECO:0000259" key="2">
    <source>
        <dbReference type="PROSITE" id="PS50097"/>
    </source>
</evidence>
<gene>
    <name evidence="3" type="ORF">IW261DRAFT_1559736</name>
</gene>